<dbReference type="EMBL" id="BAAAFE010000003">
    <property type="protein sequence ID" value="GAA0862458.1"/>
    <property type="molecule type" value="Genomic_DNA"/>
</dbReference>
<accession>A0ABN1LZM9</accession>
<sequence>MSAALVKRINAFLREADMPPSVFGRMVVRDPRLVDDLRRGREAGRSVTLRCDDFMRNWRAAYKAGQVHKIGDRRRTVSLEERALRNANGDPRQALELLRRAIEAVQPRAAA</sequence>
<keyword evidence="2" id="KW-1185">Reference proteome</keyword>
<organism evidence="1 2">
    <name type="scientific">Sphingopyxis soli</name>
    <dbReference type="NCBI Taxonomy" id="592051"/>
    <lineage>
        <taxon>Bacteria</taxon>
        <taxon>Pseudomonadati</taxon>
        <taxon>Pseudomonadota</taxon>
        <taxon>Alphaproteobacteria</taxon>
        <taxon>Sphingomonadales</taxon>
        <taxon>Sphingomonadaceae</taxon>
        <taxon>Sphingopyxis</taxon>
    </lineage>
</organism>
<protein>
    <submittedName>
        <fullName evidence="1">Uncharacterized protein</fullName>
    </submittedName>
</protein>
<name>A0ABN1LZM9_9SPHN</name>
<evidence type="ECO:0000313" key="2">
    <source>
        <dbReference type="Proteomes" id="UP001500738"/>
    </source>
</evidence>
<reference evidence="1 2" key="1">
    <citation type="journal article" date="2019" name="Int. J. Syst. Evol. Microbiol.">
        <title>The Global Catalogue of Microorganisms (GCM) 10K type strain sequencing project: providing services to taxonomists for standard genome sequencing and annotation.</title>
        <authorList>
            <consortium name="The Broad Institute Genomics Platform"/>
            <consortium name="The Broad Institute Genome Sequencing Center for Infectious Disease"/>
            <person name="Wu L."/>
            <person name="Ma J."/>
        </authorList>
    </citation>
    <scope>NUCLEOTIDE SEQUENCE [LARGE SCALE GENOMIC DNA]</scope>
    <source>
        <strain evidence="1 2">JCM 15910</strain>
    </source>
</reference>
<dbReference type="RefSeq" id="WP_215351323.1">
    <property type="nucleotide sequence ID" value="NZ_BAAAFE010000003.1"/>
</dbReference>
<proteinExistence type="predicted"/>
<dbReference type="Proteomes" id="UP001500738">
    <property type="component" value="Unassembled WGS sequence"/>
</dbReference>
<comment type="caution">
    <text evidence="1">The sequence shown here is derived from an EMBL/GenBank/DDBJ whole genome shotgun (WGS) entry which is preliminary data.</text>
</comment>
<evidence type="ECO:0000313" key="1">
    <source>
        <dbReference type="EMBL" id="GAA0862458.1"/>
    </source>
</evidence>
<gene>
    <name evidence="1" type="ORF">GCM10009115_09200</name>
</gene>